<keyword evidence="1" id="KW-0732">Signal</keyword>
<dbReference type="Pfam" id="PF12098">
    <property type="entry name" value="DUF3574"/>
    <property type="match status" value="1"/>
</dbReference>
<dbReference type="RefSeq" id="WP_114827467.1">
    <property type="nucleotide sequence ID" value="NZ_QQTO01000019.1"/>
</dbReference>
<name>A0A370LBX3_9HYPH</name>
<dbReference type="EMBL" id="QQTP01000001">
    <property type="protein sequence ID" value="RDJ29349.1"/>
    <property type="molecule type" value="Genomic_DNA"/>
</dbReference>
<dbReference type="InterPro" id="IPR021957">
    <property type="entry name" value="DUF3574"/>
</dbReference>
<feature type="signal peptide" evidence="1">
    <location>
        <begin position="1"/>
        <end position="24"/>
    </location>
</feature>
<dbReference type="AlphaFoldDB" id="A0A370LBX3"/>
<proteinExistence type="predicted"/>
<accession>A0A370LBX3</accession>
<dbReference type="OrthoDB" id="794286at2"/>
<dbReference type="Proteomes" id="UP000255207">
    <property type="component" value="Unassembled WGS sequence"/>
</dbReference>
<sequence>MIRFLFLSALTSLCGCAIAPPACAPGQQAMLVAELLFGRNIGDRPGISEADFSRFVDQEITPRFPDGLTILDGRGQYRDAQRNALVREQSKLVTIALKDEPDGRARIGAITEAYKQRFNQQSVGTILKPACVSF</sequence>
<evidence type="ECO:0000313" key="3">
    <source>
        <dbReference type="Proteomes" id="UP000255207"/>
    </source>
</evidence>
<gene>
    <name evidence="2" type="ORF">DWE98_01985</name>
</gene>
<comment type="caution">
    <text evidence="2">The sequence shown here is derived from an EMBL/GenBank/DDBJ whole genome shotgun (WGS) entry which is preliminary data.</text>
</comment>
<evidence type="ECO:0000256" key="1">
    <source>
        <dbReference type="SAM" id="SignalP"/>
    </source>
</evidence>
<evidence type="ECO:0000313" key="2">
    <source>
        <dbReference type="EMBL" id="RDJ29349.1"/>
    </source>
</evidence>
<organism evidence="2 3">
    <name type="scientific">Bosea caraganae</name>
    <dbReference type="NCBI Taxonomy" id="2763117"/>
    <lineage>
        <taxon>Bacteria</taxon>
        <taxon>Pseudomonadati</taxon>
        <taxon>Pseudomonadota</taxon>
        <taxon>Alphaproteobacteria</taxon>
        <taxon>Hyphomicrobiales</taxon>
        <taxon>Boseaceae</taxon>
        <taxon>Bosea</taxon>
    </lineage>
</organism>
<reference evidence="3" key="1">
    <citation type="submission" date="2018-07" db="EMBL/GenBank/DDBJ databases">
        <authorList>
            <person name="Safronova V.I."/>
            <person name="Chirak E.R."/>
            <person name="Sazanova A.L."/>
        </authorList>
    </citation>
    <scope>NUCLEOTIDE SEQUENCE [LARGE SCALE GENOMIC DNA]</scope>
    <source>
        <strain evidence="3">RCAM04685</strain>
    </source>
</reference>
<protein>
    <submittedName>
        <fullName evidence="2">DUF3574 domain-containing protein</fullName>
    </submittedName>
</protein>
<keyword evidence="3" id="KW-1185">Reference proteome</keyword>
<dbReference type="PROSITE" id="PS51257">
    <property type="entry name" value="PROKAR_LIPOPROTEIN"/>
    <property type="match status" value="1"/>
</dbReference>
<feature type="chain" id="PRO_5030068588" evidence="1">
    <location>
        <begin position="25"/>
        <end position="134"/>
    </location>
</feature>